<sequence length="140" mass="14121">MWGRALTVGALAGLVTGLVTVGAAQAAAPRCHGPVTGETTRTTTVQGVGTTAEGAPRQDQVVWTINRVDGIRVSLNCDSETDAAADDAGASIVVEDAGNAQAEPATPQTTQIEPAGGDGEPSPDEALFNISTIATQIVPR</sequence>
<accession>A0A543IXE5</accession>
<organism evidence="3 4">
    <name type="scientific">Thermopolyspora flexuosa</name>
    <dbReference type="NCBI Taxonomy" id="103836"/>
    <lineage>
        <taxon>Bacteria</taxon>
        <taxon>Bacillati</taxon>
        <taxon>Actinomycetota</taxon>
        <taxon>Actinomycetes</taxon>
        <taxon>Streptosporangiales</taxon>
        <taxon>Streptosporangiaceae</taxon>
        <taxon>Thermopolyspora</taxon>
    </lineage>
</organism>
<proteinExistence type="predicted"/>
<evidence type="ECO:0008006" key="5">
    <source>
        <dbReference type="Google" id="ProtNLM"/>
    </source>
</evidence>
<name>A0A543IXE5_9ACTN</name>
<reference evidence="3 4" key="1">
    <citation type="submission" date="2019-06" db="EMBL/GenBank/DDBJ databases">
        <title>Sequencing the genomes of 1000 actinobacteria strains.</title>
        <authorList>
            <person name="Klenk H.-P."/>
        </authorList>
    </citation>
    <scope>NUCLEOTIDE SEQUENCE [LARGE SCALE GENOMIC DNA]</scope>
    <source>
        <strain evidence="3 4">DSM 43186</strain>
    </source>
</reference>
<dbReference type="AlphaFoldDB" id="A0A543IXE5"/>
<keyword evidence="2" id="KW-0732">Signal</keyword>
<dbReference type="EMBL" id="VFPQ01000001">
    <property type="protein sequence ID" value="TQM75240.1"/>
    <property type="molecule type" value="Genomic_DNA"/>
</dbReference>
<comment type="caution">
    <text evidence="3">The sequence shown here is derived from an EMBL/GenBank/DDBJ whole genome shotgun (WGS) entry which is preliminary data.</text>
</comment>
<evidence type="ECO:0000256" key="1">
    <source>
        <dbReference type="SAM" id="MobiDB-lite"/>
    </source>
</evidence>
<feature type="region of interest" description="Disordered" evidence="1">
    <location>
        <begin position="94"/>
        <end position="124"/>
    </location>
</feature>
<gene>
    <name evidence="3" type="ORF">FHX40_1942</name>
</gene>
<dbReference type="Proteomes" id="UP000319213">
    <property type="component" value="Unassembled WGS sequence"/>
</dbReference>
<evidence type="ECO:0000313" key="3">
    <source>
        <dbReference type="EMBL" id="TQM75240.1"/>
    </source>
</evidence>
<feature type="signal peptide" evidence="2">
    <location>
        <begin position="1"/>
        <end position="26"/>
    </location>
</feature>
<evidence type="ECO:0000256" key="2">
    <source>
        <dbReference type="SAM" id="SignalP"/>
    </source>
</evidence>
<feature type="chain" id="PRO_5021879841" description="Secreted protein" evidence="2">
    <location>
        <begin position="27"/>
        <end position="140"/>
    </location>
</feature>
<protein>
    <recommendedName>
        <fullName evidence="5">Secreted protein</fullName>
    </recommendedName>
</protein>
<keyword evidence="4" id="KW-1185">Reference proteome</keyword>
<evidence type="ECO:0000313" key="4">
    <source>
        <dbReference type="Proteomes" id="UP000319213"/>
    </source>
</evidence>